<feature type="transmembrane region" description="Helical" evidence="1">
    <location>
        <begin position="76"/>
        <end position="96"/>
    </location>
</feature>
<dbReference type="Pfam" id="PF00563">
    <property type="entry name" value="EAL"/>
    <property type="match status" value="1"/>
</dbReference>
<dbReference type="SUPFAM" id="SSF141868">
    <property type="entry name" value="EAL domain-like"/>
    <property type="match status" value="1"/>
</dbReference>
<dbReference type="InterPro" id="IPR043128">
    <property type="entry name" value="Rev_trsase/Diguanyl_cyclase"/>
</dbReference>
<dbReference type="InterPro" id="IPR029787">
    <property type="entry name" value="Nucleotide_cyclase"/>
</dbReference>
<proteinExistence type="predicted"/>
<protein>
    <submittedName>
        <fullName evidence="4">EAL domain-containing protein</fullName>
    </submittedName>
</protein>
<dbReference type="PANTHER" id="PTHR33121:SF70">
    <property type="entry name" value="SIGNALING PROTEIN YKOW"/>
    <property type="match status" value="1"/>
</dbReference>
<evidence type="ECO:0000259" key="2">
    <source>
        <dbReference type="PROSITE" id="PS50883"/>
    </source>
</evidence>
<dbReference type="InterPro" id="IPR035919">
    <property type="entry name" value="EAL_sf"/>
</dbReference>
<dbReference type="RefSeq" id="WP_249504616.1">
    <property type="nucleotide sequence ID" value="NZ_CP097253.1"/>
</dbReference>
<gene>
    <name evidence="4" type="ORF">M1K48_04215</name>
</gene>
<dbReference type="CDD" id="cd01949">
    <property type="entry name" value="GGDEF"/>
    <property type="match status" value="1"/>
</dbReference>
<dbReference type="PROSITE" id="PS50887">
    <property type="entry name" value="GGDEF"/>
    <property type="match status" value="1"/>
</dbReference>
<organism evidence="4 5">
    <name type="scientific">Sphingomonas glaciei</name>
    <dbReference type="NCBI Taxonomy" id="2938948"/>
    <lineage>
        <taxon>Bacteria</taxon>
        <taxon>Pseudomonadati</taxon>
        <taxon>Pseudomonadota</taxon>
        <taxon>Alphaproteobacteria</taxon>
        <taxon>Sphingomonadales</taxon>
        <taxon>Sphingomonadaceae</taxon>
        <taxon>Sphingomonas</taxon>
    </lineage>
</organism>
<dbReference type="PANTHER" id="PTHR33121">
    <property type="entry name" value="CYCLIC DI-GMP PHOSPHODIESTERASE PDEF"/>
    <property type="match status" value="1"/>
</dbReference>
<feature type="domain" description="EAL" evidence="2">
    <location>
        <begin position="413"/>
        <end position="663"/>
    </location>
</feature>
<feature type="transmembrane region" description="Helical" evidence="1">
    <location>
        <begin position="191"/>
        <end position="210"/>
    </location>
</feature>
<dbReference type="Gene3D" id="3.30.70.270">
    <property type="match status" value="1"/>
</dbReference>
<dbReference type="NCBIfam" id="TIGR00254">
    <property type="entry name" value="GGDEF"/>
    <property type="match status" value="1"/>
</dbReference>
<dbReference type="CDD" id="cd01948">
    <property type="entry name" value="EAL"/>
    <property type="match status" value="1"/>
</dbReference>
<dbReference type="Proteomes" id="UP000831921">
    <property type="component" value="Chromosome"/>
</dbReference>
<dbReference type="SUPFAM" id="SSF55073">
    <property type="entry name" value="Nucleotide cyclase"/>
    <property type="match status" value="1"/>
</dbReference>
<dbReference type="EMBL" id="CP097253">
    <property type="protein sequence ID" value="UUR08845.1"/>
    <property type="molecule type" value="Genomic_DNA"/>
</dbReference>
<feature type="transmembrane region" description="Helical" evidence="1">
    <location>
        <begin position="116"/>
        <end position="136"/>
    </location>
</feature>
<dbReference type="PROSITE" id="PS50883">
    <property type="entry name" value="EAL"/>
    <property type="match status" value="1"/>
</dbReference>
<evidence type="ECO:0000313" key="4">
    <source>
        <dbReference type="EMBL" id="UUR08845.1"/>
    </source>
</evidence>
<feature type="transmembrane region" description="Helical" evidence="1">
    <location>
        <begin position="54"/>
        <end position="70"/>
    </location>
</feature>
<reference evidence="4 5" key="1">
    <citation type="submission" date="2022-05" db="EMBL/GenBank/DDBJ databases">
        <title>S8-45 Sphingomonas ultraviolaceadurans.</title>
        <authorList>
            <person name="Liu Y."/>
        </authorList>
    </citation>
    <scope>NUCLEOTIDE SEQUENCE [LARGE SCALE GENOMIC DNA]</scope>
    <source>
        <strain evidence="4 5">S8-45</strain>
    </source>
</reference>
<dbReference type="SMART" id="SM00052">
    <property type="entry name" value="EAL"/>
    <property type="match status" value="1"/>
</dbReference>
<sequence>MLGRDHKQKLSLPRYVGAAMFVSRLRYHLTVGEIDTPMGRALVEERYAALRRQVPILYVLATTNVFALQITTNGSISLGLEVTTIMLACAIARTWLWLRSTCNPDHRLMISRIRQACGFAAFMCALLAWWCWHLLGTAPSDTHMAIFLLGGFTAVGIAFGLSAVPPAAYLTLLLLGVPLAAIGLQSPNPKYVGAAVSLAVVMFLVLQLIARQSAQFTTIVRSRWAIGQQQELAETARQEAITAATTDFLTGLPNRRAFVAAVADCAASGQPFAVAVTDIDRFKVVNDTYGHSYGDALLKVVAKRLARAAPAQCLVARMGGDEFGILFPSMTSPSDAREAGKRLLKKVNRPAIVERRKFPLFVSCGIALSRDGVEATPSRVLTDADIALYDAKAQAVSDVAVFELAMDVPRQRRAKIEHALQATDVTQRIQVFFQPIIDLATGRPVANEALARWTDPELGNVPPSEFVSIAEQLNVIGNLGDHLMRLAIDEVARWDPAIRLSLNLSAVQLCSADLSEKVLDALEQARLGPERLQVEVTETALFADFGTAKHNLARLRAAGVMVVLDDFGAGYASIGYLREFQFDQIKLDGALVTAALDNADGERLLGAVISLCRGIGVPIVAEHIESERHLTLMLKLGCTLGQGYWLQPPVPAAELLQQPFEPSGHGHTGTELARSAA</sequence>
<name>A0ABY5MWL5_9SPHN</name>
<feature type="transmembrane region" description="Helical" evidence="1">
    <location>
        <begin position="168"/>
        <end position="185"/>
    </location>
</feature>
<keyword evidence="1" id="KW-0472">Membrane</keyword>
<accession>A0ABY5MWL5</accession>
<evidence type="ECO:0000313" key="5">
    <source>
        <dbReference type="Proteomes" id="UP000831921"/>
    </source>
</evidence>
<feature type="domain" description="GGDEF" evidence="3">
    <location>
        <begin position="270"/>
        <end position="404"/>
    </location>
</feature>
<dbReference type="SMART" id="SM00267">
    <property type="entry name" value="GGDEF"/>
    <property type="match status" value="1"/>
</dbReference>
<keyword evidence="1" id="KW-1133">Transmembrane helix</keyword>
<evidence type="ECO:0000256" key="1">
    <source>
        <dbReference type="SAM" id="Phobius"/>
    </source>
</evidence>
<dbReference type="InterPro" id="IPR050706">
    <property type="entry name" value="Cyclic-di-GMP_PDE-like"/>
</dbReference>
<dbReference type="InterPro" id="IPR001633">
    <property type="entry name" value="EAL_dom"/>
</dbReference>
<evidence type="ECO:0000259" key="3">
    <source>
        <dbReference type="PROSITE" id="PS50887"/>
    </source>
</evidence>
<keyword evidence="1" id="KW-0812">Transmembrane</keyword>
<dbReference type="InterPro" id="IPR000160">
    <property type="entry name" value="GGDEF_dom"/>
</dbReference>
<dbReference type="Gene3D" id="3.20.20.450">
    <property type="entry name" value="EAL domain"/>
    <property type="match status" value="1"/>
</dbReference>
<dbReference type="Pfam" id="PF00990">
    <property type="entry name" value="GGDEF"/>
    <property type="match status" value="1"/>
</dbReference>
<keyword evidence="5" id="KW-1185">Reference proteome</keyword>